<dbReference type="EMBL" id="OV696701">
    <property type="protein sequence ID" value="CAH1248538.1"/>
    <property type="molecule type" value="Genomic_DNA"/>
</dbReference>
<protein>
    <submittedName>
        <fullName evidence="2">Hypp8218 protein</fullName>
    </submittedName>
</protein>
<dbReference type="AlphaFoldDB" id="A0A8J9Z7E0"/>
<sequence>MVKNGEVPLGEFVVPKTYKMYHLNKDRNRIETNFINTEAKQYLLIFAENVLMFELTFELIITHGQDLQEAVNWVELINAALSTDPQPDGESPDAVQVVVMPSVGPASDATQEEDMPNINPAPDVEMPSVSASPDASQHVEMPSEGAAPDAMVEDVYTAPTVEVNCQSDDVIYINTRLGG</sequence>
<organism evidence="2 3">
    <name type="scientific">Branchiostoma lanceolatum</name>
    <name type="common">Common lancelet</name>
    <name type="synonym">Amphioxus lanceolatum</name>
    <dbReference type="NCBI Taxonomy" id="7740"/>
    <lineage>
        <taxon>Eukaryota</taxon>
        <taxon>Metazoa</taxon>
        <taxon>Chordata</taxon>
        <taxon>Cephalochordata</taxon>
        <taxon>Leptocardii</taxon>
        <taxon>Amphioxiformes</taxon>
        <taxon>Branchiostomatidae</taxon>
        <taxon>Branchiostoma</taxon>
    </lineage>
</organism>
<reference evidence="2" key="1">
    <citation type="submission" date="2022-01" db="EMBL/GenBank/DDBJ databases">
        <authorList>
            <person name="Braso-Vives M."/>
        </authorList>
    </citation>
    <scope>NUCLEOTIDE SEQUENCE</scope>
</reference>
<accession>A0A8J9Z7E0</accession>
<evidence type="ECO:0000313" key="2">
    <source>
        <dbReference type="EMBL" id="CAH1248538.1"/>
    </source>
</evidence>
<evidence type="ECO:0000256" key="1">
    <source>
        <dbReference type="SAM" id="MobiDB-lite"/>
    </source>
</evidence>
<gene>
    <name evidence="2" type="primary">Hypp8218</name>
    <name evidence="2" type="ORF">BLAG_LOCUS9861</name>
</gene>
<name>A0A8J9Z7E0_BRALA</name>
<feature type="region of interest" description="Disordered" evidence="1">
    <location>
        <begin position="106"/>
        <end position="144"/>
    </location>
</feature>
<proteinExistence type="predicted"/>
<evidence type="ECO:0000313" key="3">
    <source>
        <dbReference type="Proteomes" id="UP000838412"/>
    </source>
</evidence>
<keyword evidence="3" id="KW-1185">Reference proteome</keyword>
<dbReference type="Proteomes" id="UP000838412">
    <property type="component" value="Chromosome 16"/>
</dbReference>